<reference evidence="2" key="1">
    <citation type="submission" date="2023-10" db="EMBL/GenBank/DDBJ databases">
        <authorList>
            <person name="Chen Y."/>
            <person name="Shah S."/>
            <person name="Dougan E. K."/>
            <person name="Thang M."/>
            <person name="Chan C."/>
        </authorList>
    </citation>
    <scope>NUCLEOTIDE SEQUENCE [LARGE SCALE GENOMIC DNA]</scope>
</reference>
<evidence type="ECO:0008006" key="4">
    <source>
        <dbReference type="Google" id="ProtNLM"/>
    </source>
</evidence>
<evidence type="ECO:0000313" key="2">
    <source>
        <dbReference type="EMBL" id="CAK0874994.1"/>
    </source>
</evidence>
<protein>
    <recommendedName>
        <fullName evidence="4">Pre-mRNA-splicing factor SYF2</fullName>
    </recommendedName>
</protein>
<evidence type="ECO:0000313" key="3">
    <source>
        <dbReference type="Proteomes" id="UP001189429"/>
    </source>
</evidence>
<dbReference type="EMBL" id="CAUYUJ010017460">
    <property type="protein sequence ID" value="CAK0874994.1"/>
    <property type="molecule type" value="Genomic_DNA"/>
</dbReference>
<dbReference type="Proteomes" id="UP001189429">
    <property type="component" value="Unassembled WGS sequence"/>
</dbReference>
<accession>A0ABN9VNP4</accession>
<name>A0ABN9VNP4_9DINO</name>
<proteinExistence type="predicted"/>
<evidence type="ECO:0000256" key="1">
    <source>
        <dbReference type="SAM" id="MobiDB-lite"/>
    </source>
</evidence>
<comment type="caution">
    <text evidence="2">The sequence shown here is derived from an EMBL/GenBank/DDBJ whole genome shotgun (WGS) entry which is preliminary data.</text>
</comment>
<feature type="region of interest" description="Disordered" evidence="1">
    <location>
        <begin position="1"/>
        <end position="28"/>
    </location>
</feature>
<organism evidence="2 3">
    <name type="scientific">Prorocentrum cordatum</name>
    <dbReference type="NCBI Taxonomy" id="2364126"/>
    <lineage>
        <taxon>Eukaryota</taxon>
        <taxon>Sar</taxon>
        <taxon>Alveolata</taxon>
        <taxon>Dinophyceae</taxon>
        <taxon>Prorocentrales</taxon>
        <taxon>Prorocentraceae</taxon>
        <taxon>Prorocentrum</taxon>
    </lineage>
</organism>
<keyword evidence="3" id="KW-1185">Reference proteome</keyword>
<gene>
    <name evidence="2" type="ORF">PCOR1329_LOCUS59744</name>
</gene>
<feature type="region of interest" description="Disordered" evidence="1">
    <location>
        <begin position="256"/>
        <end position="293"/>
    </location>
</feature>
<feature type="non-terminal residue" evidence="2">
    <location>
        <position position="406"/>
    </location>
</feature>
<sequence length="406" mass="45021">MDASAMGVQVPKKRRKNTNVSRRSDLDAFEAESADFAKTARQHEKGLGPLSVPTEISIGKRFQALGAHESTESCAASAASTPAPFQGMVVESYSDETAAEAEKRVLAQYDLKKSTPQAASAELPLEIKSCNPDLKKRYEKVGTKRDAQQSVRREWLQNRIGAKLKEHNEKNTTYEELDACIGKYKSLTKMWKDECGTKAAWCIAQNVAETNFRLYTDGHTVNGHPYIKYNTQKNIVQFLELSEEVGRKHTTAWSSIKQYGGKDGADEDDRRGKEGANRPLKRPAAALTTTPDAKQMGASIKKAMQLFSHATTTKINCGAIEHAIKTDPAWVRFNTETATQPLLAEKAKLEAALQDPLWKQMSKNSTKEFPAFAKKTWTSKEIDKMIKGSGLESATSNLAQEIEMLQ</sequence>